<evidence type="ECO:0000313" key="2">
    <source>
        <dbReference type="EMBL" id="CAF3943616.1"/>
    </source>
</evidence>
<dbReference type="EMBL" id="CAJNOK010086310">
    <property type="protein sequence ID" value="CAF1688367.1"/>
    <property type="molecule type" value="Genomic_DNA"/>
</dbReference>
<dbReference type="EMBL" id="CAJOBA010027987">
    <property type="protein sequence ID" value="CAF3943616.1"/>
    <property type="molecule type" value="Genomic_DNA"/>
</dbReference>
<evidence type="ECO:0000313" key="3">
    <source>
        <dbReference type="Proteomes" id="UP000677228"/>
    </source>
</evidence>
<dbReference type="Proteomes" id="UP000677228">
    <property type="component" value="Unassembled WGS sequence"/>
</dbReference>
<evidence type="ECO:0000313" key="1">
    <source>
        <dbReference type="EMBL" id="CAF1688367.1"/>
    </source>
</evidence>
<reference evidence="1" key="1">
    <citation type="submission" date="2021-02" db="EMBL/GenBank/DDBJ databases">
        <authorList>
            <person name="Nowell W R."/>
        </authorList>
    </citation>
    <scope>NUCLEOTIDE SEQUENCE</scope>
</reference>
<name>A0A8S2GGP8_9BILA</name>
<protein>
    <submittedName>
        <fullName evidence="1">Uncharacterized protein</fullName>
    </submittedName>
</protein>
<comment type="caution">
    <text evidence="1">The sequence shown here is derived from an EMBL/GenBank/DDBJ whole genome shotgun (WGS) entry which is preliminary data.</text>
</comment>
<dbReference type="Proteomes" id="UP000682733">
    <property type="component" value="Unassembled WGS sequence"/>
</dbReference>
<proteinExistence type="predicted"/>
<gene>
    <name evidence="1" type="ORF">OVA965_LOCUS46273</name>
    <name evidence="2" type="ORF">TMI583_LOCUS21881</name>
</gene>
<sequence>MSPGAKGL</sequence>
<accession>A0A8S2GGP8</accession>
<feature type="non-terminal residue" evidence="1">
    <location>
        <position position="8"/>
    </location>
</feature>
<organism evidence="1 3">
    <name type="scientific">Didymodactylos carnosus</name>
    <dbReference type="NCBI Taxonomy" id="1234261"/>
    <lineage>
        <taxon>Eukaryota</taxon>
        <taxon>Metazoa</taxon>
        <taxon>Spiralia</taxon>
        <taxon>Gnathifera</taxon>
        <taxon>Rotifera</taxon>
        <taxon>Eurotatoria</taxon>
        <taxon>Bdelloidea</taxon>
        <taxon>Philodinida</taxon>
        <taxon>Philodinidae</taxon>
        <taxon>Didymodactylos</taxon>
    </lineage>
</organism>